<keyword evidence="4" id="KW-0479">Metal-binding</keyword>
<protein>
    <recommendedName>
        <fullName evidence="10">RING-type domain-containing protein</fullName>
    </recommendedName>
</protein>
<dbReference type="PROSITE" id="PS50082">
    <property type="entry name" value="WD_REPEATS_2"/>
    <property type="match status" value="1"/>
</dbReference>
<dbReference type="InterPro" id="IPR017907">
    <property type="entry name" value="Znf_RING_CS"/>
</dbReference>
<dbReference type="GO" id="GO:0032259">
    <property type="term" value="P:methylation"/>
    <property type="evidence" value="ECO:0007669"/>
    <property type="project" value="UniProtKB-KW"/>
</dbReference>
<dbReference type="Pfam" id="PF10672">
    <property type="entry name" value="Methyltrans_SAM"/>
    <property type="match status" value="1"/>
</dbReference>
<reference evidence="11 12" key="1">
    <citation type="submission" date="2020-04" db="EMBL/GenBank/DDBJ databases">
        <title>Perkinsus olseni comparative genomics.</title>
        <authorList>
            <person name="Bogema D.R."/>
        </authorList>
    </citation>
    <scope>NUCLEOTIDE SEQUENCE [LARGE SCALE GENOMIC DNA]</scope>
    <source>
        <strain evidence="11">00978-12</strain>
    </source>
</reference>
<sequence length="1497" mass="164180">MIDSPVNGMGDNNKSKEDDRTMTTFECPICLRLLVEPVTTACGHTFCKYCITKTMDHRQLCPSCRAPCPFIGSTNVMVANLIQQRHALIDVVVHPVNRFPEEYALRSKEVRELEEEEKANAPSDDADGSAQGVFFPFVRLPHGSVLFPYGNRQSFIVTDEEADAARAVWRGGAARSVVAQIDGDGGDDEPSILGEISQIRGDRIWFVGRGRIEGVGLETYTNTSGFKVKKYSTTAVRDDAGSNQQEQEQEQRDDIVGVAEACLAILYDDCLPMTGEMGISKFNQLHDNRSRPTRRQLEAMGPLEFEKLSFWLCSCLRAPLSLRLGWLRSRDTMRRMQSIKDYMSNAGANQIINLQEDAAGGSVGRFGGISWSLALKHYVHRNLILNWDELSTANGSAPVMCGISVGGKTEVSGWGMLTTGSSARSFALRIMHDTTVDGSLSATSFDDPLEAIFGWFAGRLTQALAARMSMFDVSDRRAYRVLNYEGDGVTGVALDVYESIAVVYVSAQWVCMEGLKERFERIILETVPRVAQVVWRFRRDLLAADGGDGIDKRSDESVALTIEENSLKFSVDVGGGKKTGWFLDQSDNRRKLMEYVRRNRVGSVADLCCYTGGFAIHAAAGGAKRVVGVDIQERSIVNAKANAELNGTEIASRIEWAVSDVGDFCRERGTEEFDLIVLDPPNIVKAGDDDHRLPKRTLRKFAELSLGRINRLKGGCLWVFSCSHELSKEGVLEEVVGGAAVRAGRRVRVAEQLEASIDHMYSPYHANSKHLRGLVRWLVMLTADAGCQSSATSEQMSSRRRRSSSGEATQVRDAHRVPTHSLGEILQPAGVAFCVSDAEGALPQPPKHGAYPLTDRLKALALKAMKRLRLHDGVVGLDELQQTAKQSAENLRNLSPPGRWLKVSILGLDWHPQALVALRIPPPVEGETRRTTTPSRRFTVKMHTLDLERGLRYMRSAEHSHEQETIGNSNRAIPVLHTHPVEFSCGGCVRHLETAYENLEINQNLPVPERDINQAPGLFFIFELIVDDGKDTGAAPVAWASFAPLLQGGIPQAPVRLRMYHTRYRSHTGASKEMPECPDTAYDVASPARQPIPGLMLVVHLQLAEEETKPRRYERSSNGSVLSVPYDTHIGSIDLDNDSRGALRISLSPDNKWGRLGAHDVAGIAVYSLEHQPCDEGPIIETERGLPGQVSTVACCGEFGVRLWSGAETCAKLDTPRGLPDHGISLDRSYLSSLLYVGNAAGGIIAYDTSGDGDRPEMIGSFEHPDLLGVPVWHIRVITYEVAATATGLNRVDSTLARKFRYKTDHDILMMTMADSTIRIVTVPREGRTQAGGIPLAPVMTLRGSSISNSIPRPDISPDGRFVVCGSSNGVLHLWDVCHDGAPINDGCLKVVVPGIIADVVWSRSHHLVLCAAASPPSTNNISVPGLILLGGSPAHANLNPGPTISSGRLSPLRENRIVGAPQDTIDVDDENWHIRWIESDHALGKETARTLALRER</sequence>
<evidence type="ECO:0000256" key="4">
    <source>
        <dbReference type="ARBA" id="ARBA00022723"/>
    </source>
</evidence>
<dbReference type="InterPro" id="IPR029063">
    <property type="entry name" value="SAM-dependent_MTases_sf"/>
</dbReference>
<organism evidence="11 12">
    <name type="scientific">Perkinsus olseni</name>
    <name type="common">Perkinsus atlanticus</name>
    <dbReference type="NCBI Taxonomy" id="32597"/>
    <lineage>
        <taxon>Eukaryota</taxon>
        <taxon>Sar</taxon>
        <taxon>Alveolata</taxon>
        <taxon>Perkinsozoa</taxon>
        <taxon>Perkinsea</taxon>
        <taxon>Perkinsida</taxon>
        <taxon>Perkinsidae</taxon>
        <taxon>Perkinsus</taxon>
    </lineage>
</organism>
<keyword evidence="2" id="KW-0808">Transferase</keyword>
<dbReference type="Gene3D" id="3.40.50.150">
    <property type="entry name" value="Vaccinia Virus protein VP39"/>
    <property type="match status" value="1"/>
</dbReference>
<proteinExistence type="predicted"/>
<feature type="domain" description="RING-type" evidence="10">
    <location>
        <begin position="27"/>
        <end position="65"/>
    </location>
</feature>
<evidence type="ECO:0000256" key="1">
    <source>
        <dbReference type="ARBA" id="ARBA00022603"/>
    </source>
</evidence>
<evidence type="ECO:0000313" key="12">
    <source>
        <dbReference type="Proteomes" id="UP000541610"/>
    </source>
</evidence>
<keyword evidence="8" id="KW-0853">WD repeat</keyword>
<dbReference type="InterPro" id="IPR001841">
    <property type="entry name" value="Znf_RING"/>
</dbReference>
<accession>A0A7J6PME1</accession>
<dbReference type="Proteomes" id="UP000541610">
    <property type="component" value="Unassembled WGS sequence"/>
</dbReference>
<feature type="region of interest" description="Disordered" evidence="9">
    <location>
        <begin position="789"/>
        <end position="814"/>
    </location>
</feature>
<dbReference type="Gene3D" id="3.30.40.10">
    <property type="entry name" value="Zinc/RING finger domain, C3HC4 (zinc finger)"/>
    <property type="match status" value="1"/>
</dbReference>
<evidence type="ECO:0000313" key="11">
    <source>
        <dbReference type="EMBL" id="KAF4697278.1"/>
    </source>
</evidence>
<dbReference type="Gene3D" id="3.30.750.80">
    <property type="entry name" value="RNA methyltransferase domain (HRMD) like"/>
    <property type="match status" value="1"/>
</dbReference>
<dbReference type="PANTHER" id="PTHR42873">
    <property type="entry name" value="RIBOSOMAL RNA LARGE SUBUNIT METHYLTRANSFERASE"/>
    <property type="match status" value="1"/>
</dbReference>
<gene>
    <name evidence="11" type="ORF">FOZ60_009900</name>
</gene>
<evidence type="ECO:0000256" key="6">
    <source>
        <dbReference type="ARBA" id="ARBA00022833"/>
    </source>
</evidence>
<dbReference type="InterPro" id="IPR013083">
    <property type="entry name" value="Znf_RING/FYVE/PHD"/>
</dbReference>
<dbReference type="CDD" id="cd16514">
    <property type="entry name" value="RING-HC_LONFs_rpt2"/>
    <property type="match status" value="1"/>
</dbReference>
<evidence type="ECO:0000259" key="10">
    <source>
        <dbReference type="PROSITE" id="PS50089"/>
    </source>
</evidence>
<dbReference type="PROSITE" id="PS50089">
    <property type="entry name" value="ZF_RING_2"/>
    <property type="match status" value="1"/>
</dbReference>
<dbReference type="Gene3D" id="2.130.10.10">
    <property type="entry name" value="YVTN repeat-like/Quinoprotein amine dehydrogenase"/>
    <property type="match status" value="1"/>
</dbReference>
<dbReference type="Pfam" id="PF13923">
    <property type="entry name" value="zf-C3HC4_2"/>
    <property type="match status" value="1"/>
</dbReference>
<dbReference type="GO" id="GO:0008270">
    <property type="term" value="F:zinc ion binding"/>
    <property type="evidence" value="ECO:0007669"/>
    <property type="project" value="UniProtKB-KW"/>
</dbReference>
<dbReference type="GO" id="GO:0008168">
    <property type="term" value="F:methyltransferase activity"/>
    <property type="evidence" value="ECO:0007669"/>
    <property type="project" value="UniProtKB-KW"/>
</dbReference>
<dbReference type="SMART" id="SM00184">
    <property type="entry name" value="RING"/>
    <property type="match status" value="1"/>
</dbReference>
<comment type="caution">
    <text evidence="11">The sequence shown here is derived from an EMBL/GenBank/DDBJ whole genome shotgun (WGS) entry which is preliminary data.</text>
</comment>
<evidence type="ECO:0000256" key="9">
    <source>
        <dbReference type="SAM" id="MobiDB-lite"/>
    </source>
</evidence>
<dbReference type="InterPro" id="IPR036322">
    <property type="entry name" value="WD40_repeat_dom_sf"/>
</dbReference>
<keyword evidence="6" id="KW-0862">Zinc</keyword>
<dbReference type="PANTHER" id="PTHR42873:SF1">
    <property type="entry name" value="S-ADENOSYLMETHIONINE-DEPENDENT METHYLTRANSFERASE DOMAIN-CONTAINING PROTEIN"/>
    <property type="match status" value="1"/>
</dbReference>
<keyword evidence="5 7" id="KW-0863">Zinc-finger</keyword>
<evidence type="ECO:0000256" key="7">
    <source>
        <dbReference type="PROSITE-ProRule" id="PRU00175"/>
    </source>
</evidence>
<name>A0A7J6PME1_PEROL</name>
<evidence type="ECO:0000256" key="3">
    <source>
        <dbReference type="ARBA" id="ARBA00022691"/>
    </source>
</evidence>
<evidence type="ECO:0000256" key="2">
    <source>
        <dbReference type="ARBA" id="ARBA00022679"/>
    </source>
</evidence>
<dbReference type="InterPro" id="IPR019614">
    <property type="entry name" value="SAM-dep_methyl-trfase"/>
</dbReference>
<feature type="repeat" description="WD" evidence="8">
    <location>
        <begin position="1357"/>
        <end position="1377"/>
    </location>
</feature>
<evidence type="ECO:0000256" key="8">
    <source>
        <dbReference type="PROSITE-ProRule" id="PRU00221"/>
    </source>
</evidence>
<dbReference type="SUPFAM" id="SSF53335">
    <property type="entry name" value="S-adenosyl-L-methionine-dependent methyltransferases"/>
    <property type="match status" value="1"/>
</dbReference>
<keyword evidence="3" id="KW-0949">S-adenosyl-L-methionine</keyword>
<dbReference type="SUPFAM" id="SSF57850">
    <property type="entry name" value="RING/U-box"/>
    <property type="match status" value="1"/>
</dbReference>
<dbReference type="InterPro" id="IPR015943">
    <property type="entry name" value="WD40/YVTN_repeat-like_dom_sf"/>
</dbReference>
<dbReference type="PROSITE" id="PS00518">
    <property type="entry name" value="ZF_RING_1"/>
    <property type="match status" value="1"/>
</dbReference>
<dbReference type="SUPFAM" id="SSF50978">
    <property type="entry name" value="WD40 repeat-like"/>
    <property type="match status" value="1"/>
</dbReference>
<dbReference type="OrthoDB" id="269872at2759"/>
<evidence type="ECO:0000256" key="5">
    <source>
        <dbReference type="ARBA" id="ARBA00022771"/>
    </source>
</evidence>
<dbReference type="CDD" id="cd02440">
    <property type="entry name" value="AdoMet_MTases"/>
    <property type="match status" value="1"/>
</dbReference>
<dbReference type="EMBL" id="JABANP010000004">
    <property type="protein sequence ID" value="KAF4697278.1"/>
    <property type="molecule type" value="Genomic_DNA"/>
</dbReference>
<dbReference type="InterPro" id="IPR001680">
    <property type="entry name" value="WD40_rpt"/>
</dbReference>
<keyword evidence="1" id="KW-0489">Methyltransferase</keyword>